<name>A0ABV6E899_9GAMM</name>
<dbReference type="SMART" id="SM01120">
    <property type="entry name" value="Dak2"/>
    <property type="match status" value="1"/>
</dbReference>
<accession>A0ABV6E899</accession>
<dbReference type="InterPro" id="IPR036117">
    <property type="entry name" value="DhaL_dom_sf"/>
</dbReference>
<proteinExistence type="predicted"/>
<organism evidence="4 5">
    <name type="scientific">Serratia aquatilis</name>
    <dbReference type="NCBI Taxonomy" id="1737515"/>
    <lineage>
        <taxon>Bacteria</taxon>
        <taxon>Pseudomonadati</taxon>
        <taxon>Pseudomonadota</taxon>
        <taxon>Gammaproteobacteria</taxon>
        <taxon>Enterobacterales</taxon>
        <taxon>Yersiniaceae</taxon>
        <taxon>Serratia</taxon>
    </lineage>
</organism>
<protein>
    <submittedName>
        <fullName evidence="4">Dihydroxyacetone kinase subunit DhaL</fullName>
        <ecNumber evidence="4">2.7.1.121</ecNumber>
    </submittedName>
</protein>
<dbReference type="Gene3D" id="1.25.40.340">
    <property type="match status" value="1"/>
</dbReference>
<dbReference type="EC" id="2.7.1.121" evidence="4"/>
<evidence type="ECO:0000256" key="1">
    <source>
        <dbReference type="ARBA" id="ARBA00022679"/>
    </source>
</evidence>
<dbReference type="InterPro" id="IPR012737">
    <property type="entry name" value="DhaK_L_YcgS"/>
</dbReference>
<keyword evidence="1 4" id="KW-0808">Transferase</keyword>
<dbReference type="InterPro" id="IPR050861">
    <property type="entry name" value="Dihydroxyacetone_Kinase"/>
</dbReference>
<sequence length="219" mass="23066">MSAQISTQYGNEIVMALIGVIVSNREYLSEIDGAIGDGDHGINMSKGFTLCGEAIKGQKLTLAQGFDAVSDALMEGIGGSMGPLYGSFFMGMADSVRGKAELDKQAFLAMLRNGLTELQDISSAGVGDKCLMDALLPAIAYFEQAVQQGESFSEALQHMKLAAIAGRDSTRDLVAKIGRASRLGERSRGALDAGAVSCCLLLCQLADTVEQRLNTVTVC</sequence>
<dbReference type="GO" id="GO:0047324">
    <property type="term" value="F:phosphoenolpyruvate-glycerone phosphotransferase activity"/>
    <property type="evidence" value="ECO:0007669"/>
    <property type="project" value="UniProtKB-EC"/>
</dbReference>
<keyword evidence="5" id="KW-1185">Reference proteome</keyword>
<evidence type="ECO:0000313" key="5">
    <source>
        <dbReference type="Proteomes" id="UP001589792"/>
    </source>
</evidence>
<dbReference type="PANTHER" id="PTHR28629">
    <property type="entry name" value="TRIOKINASE/FMN CYCLASE"/>
    <property type="match status" value="1"/>
</dbReference>
<dbReference type="InterPro" id="IPR004007">
    <property type="entry name" value="DhaL_dom"/>
</dbReference>
<dbReference type="RefSeq" id="WP_380672317.1">
    <property type="nucleotide sequence ID" value="NZ_CP173186.1"/>
</dbReference>
<evidence type="ECO:0000259" key="3">
    <source>
        <dbReference type="PROSITE" id="PS51480"/>
    </source>
</evidence>
<gene>
    <name evidence="4" type="primary">dhaL</name>
    <name evidence="4" type="ORF">ACFFJ3_01590</name>
</gene>
<dbReference type="PROSITE" id="PS51480">
    <property type="entry name" value="DHAL"/>
    <property type="match status" value="1"/>
</dbReference>
<keyword evidence="2 4" id="KW-0418">Kinase</keyword>
<dbReference type="Proteomes" id="UP001589792">
    <property type="component" value="Unassembled WGS sequence"/>
</dbReference>
<dbReference type="SUPFAM" id="SSF101473">
    <property type="entry name" value="DhaL-like"/>
    <property type="match status" value="1"/>
</dbReference>
<dbReference type="Pfam" id="PF02734">
    <property type="entry name" value="Dak2"/>
    <property type="match status" value="1"/>
</dbReference>
<reference evidence="4 5" key="1">
    <citation type="submission" date="2024-09" db="EMBL/GenBank/DDBJ databases">
        <authorList>
            <person name="Sun Q."/>
            <person name="Mori K."/>
        </authorList>
    </citation>
    <scope>NUCLEOTIDE SEQUENCE [LARGE SCALE GENOMIC DNA]</scope>
    <source>
        <strain evidence="4 5">CCM 8626</strain>
    </source>
</reference>
<feature type="domain" description="DhaL" evidence="3">
    <location>
        <begin position="8"/>
        <end position="207"/>
    </location>
</feature>
<dbReference type="PANTHER" id="PTHR28629:SF4">
    <property type="entry name" value="TRIOKINASE_FMN CYCLASE"/>
    <property type="match status" value="1"/>
</dbReference>
<evidence type="ECO:0000313" key="4">
    <source>
        <dbReference type="EMBL" id="MFC0225217.1"/>
    </source>
</evidence>
<dbReference type="EMBL" id="JBHLXG010000003">
    <property type="protein sequence ID" value="MFC0225217.1"/>
    <property type="molecule type" value="Genomic_DNA"/>
</dbReference>
<dbReference type="NCBIfam" id="TIGR02365">
    <property type="entry name" value="dha_L_ycgS"/>
    <property type="match status" value="1"/>
</dbReference>
<comment type="caution">
    <text evidence="4">The sequence shown here is derived from an EMBL/GenBank/DDBJ whole genome shotgun (WGS) entry which is preliminary data.</text>
</comment>
<evidence type="ECO:0000256" key="2">
    <source>
        <dbReference type="ARBA" id="ARBA00022777"/>
    </source>
</evidence>